<reference evidence="2" key="1">
    <citation type="submission" date="2023-03" db="EMBL/GenBank/DDBJ databases">
        <title>Emydomyces testavorans Genome Sequence.</title>
        <authorList>
            <person name="Hoyer L."/>
        </authorList>
    </citation>
    <scope>NUCLEOTIDE SEQUENCE</scope>
    <source>
        <strain evidence="2">16-2883</strain>
    </source>
</reference>
<accession>A0AAF0DDK7</accession>
<proteinExistence type="predicted"/>
<feature type="region of interest" description="Disordered" evidence="1">
    <location>
        <begin position="73"/>
        <end position="229"/>
    </location>
</feature>
<dbReference type="AlphaFoldDB" id="A0AAF0DDK7"/>
<feature type="compositionally biased region" description="Polar residues" evidence="1">
    <location>
        <begin position="161"/>
        <end position="188"/>
    </location>
</feature>
<feature type="region of interest" description="Disordered" evidence="1">
    <location>
        <begin position="1"/>
        <end position="32"/>
    </location>
</feature>
<feature type="region of interest" description="Disordered" evidence="1">
    <location>
        <begin position="520"/>
        <end position="592"/>
    </location>
</feature>
<feature type="compositionally biased region" description="Polar residues" evidence="1">
    <location>
        <begin position="75"/>
        <end position="111"/>
    </location>
</feature>
<feature type="region of interest" description="Disordered" evidence="1">
    <location>
        <begin position="455"/>
        <end position="491"/>
    </location>
</feature>
<evidence type="ECO:0000256" key="1">
    <source>
        <dbReference type="SAM" id="MobiDB-lite"/>
    </source>
</evidence>
<organism evidence="2 3">
    <name type="scientific">Emydomyces testavorans</name>
    <dbReference type="NCBI Taxonomy" id="2070801"/>
    <lineage>
        <taxon>Eukaryota</taxon>
        <taxon>Fungi</taxon>
        <taxon>Dikarya</taxon>
        <taxon>Ascomycota</taxon>
        <taxon>Pezizomycotina</taxon>
        <taxon>Eurotiomycetes</taxon>
        <taxon>Eurotiomycetidae</taxon>
        <taxon>Onygenales</taxon>
        <taxon>Nannizziopsiaceae</taxon>
        <taxon>Emydomyces</taxon>
    </lineage>
</organism>
<name>A0AAF0DDK7_9EURO</name>
<dbReference type="Proteomes" id="UP001219355">
    <property type="component" value="Chromosome 1"/>
</dbReference>
<dbReference type="EMBL" id="CP120627">
    <property type="protein sequence ID" value="WEW56522.1"/>
    <property type="molecule type" value="Genomic_DNA"/>
</dbReference>
<feature type="compositionally biased region" description="Polar residues" evidence="1">
    <location>
        <begin position="201"/>
        <end position="212"/>
    </location>
</feature>
<feature type="compositionally biased region" description="Polar residues" evidence="1">
    <location>
        <begin position="455"/>
        <end position="471"/>
    </location>
</feature>
<sequence>MESSPLTLAHSHARNALAETRKSNPVAASEEHDLAAGEFATAAQSTCDKNALRTLHLLEQHHKRLAKIIRIQRENPPTTSSADPVQAVSSPGVTPTAAPNTPTKSAPSTAISPSQPLQQPPRLQTASRPGNRESTSLASNLASARGIPSYPRRGSPVPPALSTQNGGIKSPETPNRVRSTGTKNTEGLSNRAPDWKPSWSPAISPTQVTQKQAVRPDPGRQPATGLRSLAGEEPFRRFYSTFEGLISKLSAPLAFASLPLGIDASGQRSPTAVKSGADTKVDRYSAAADLTQYSHKELDVKRLVSSAALRAIRDKDGYFTSNTSESFYVVPTSGGMISYAGILSRAEREARRNSVDDDEDTFVDARENPPSPETRSSLVRDKNKGVRRDGRPTSKGSSSATAPPRSTKTLEELQMENQALKHLSDTLAKRLHMWEVNAQSSSFALQQSLRALHNQATASRQVSPSASTSRSPLARQESTKSNPSIPVETDKMKELEELLKGYEQELERVGKENEKLKNVLGRYRERWEKLKEGARNRREGNGGNPATRTAVTGTESKDTDDTGLEAPSPALVSADPYGKTGGGGDETETLGQ</sequence>
<feature type="compositionally biased region" description="Basic and acidic residues" evidence="1">
    <location>
        <begin position="378"/>
        <end position="392"/>
    </location>
</feature>
<feature type="region of interest" description="Disordered" evidence="1">
    <location>
        <begin position="349"/>
        <end position="408"/>
    </location>
</feature>
<feature type="compositionally biased region" description="Polar residues" evidence="1">
    <location>
        <begin position="394"/>
        <end position="407"/>
    </location>
</feature>
<dbReference type="PANTHER" id="PTHR40130:SF1">
    <property type="entry name" value="SPINDLE POLE BODY-ASSOCIATED PROTEIN CUT12 DOMAIN-CONTAINING PROTEIN"/>
    <property type="match status" value="1"/>
</dbReference>
<feature type="compositionally biased region" description="Basic and acidic residues" evidence="1">
    <location>
        <begin position="520"/>
        <end position="540"/>
    </location>
</feature>
<protein>
    <submittedName>
        <fullName evidence="2">Uncharacterized protein</fullName>
    </submittedName>
</protein>
<feature type="compositionally biased region" description="Low complexity" evidence="1">
    <location>
        <begin position="112"/>
        <end position="124"/>
    </location>
</feature>
<evidence type="ECO:0000313" key="3">
    <source>
        <dbReference type="Proteomes" id="UP001219355"/>
    </source>
</evidence>
<dbReference type="Gene3D" id="1.20.58.80">
    <property type="entry name" value="Phosphotransferase system, lactose/cellobiose-type IIA subunit"/>
    <property type="match status" value="1"/>
</dbReference>
<feature type="compositionally biased region" description="Polar residues" evidence="1">
    <location>
        <begin position="125"/>
        <end position="142"/>
    </location>
</feature>
<evidence type="ECO:0000313" key="2">
    <source>
        <dbReference type="EMBL" id="WEW56522.1"/>
    </source>
</evidence>
<keyword evidence="3" id="KW-1185">Reference proteome</keyword>
<dbReference type="PANTHER" id="PTHR40130">
    <property type="entry name" value="EXPRESSED PROTEIN"/>
    <property type="match status" value="1"/>
</dbReference>
<gene>
    <name evidence="2" type="ORF">PRK78_001968</name>
</gene>